<comment type="caution">
    <text evidence="1">The sequence shown here is derived from an EMBL/GenBank/DDBJ whole genome shotgun (WGS) entry which is preliminary data.</text>
</comment>
<name>A0AAW2JWI8_9LAMI</name>
<evidence type="ECO:0000313" key="1">
    <source>
        <dbReference type="EMBL" id="KAL0298060.1"/>
    </source>
</evidence>
<accession>A0AAW2JWI8</accession>
<proteinExistence type="predicted"/>
<organism evidence="1">
    <name type="scientific">Sesamum angustifolium</name>
    <dbReference type="NCBI Taxonomy" id="2727405"/>
    <lineage>
        <taxon>Eukaryota</taxon>
        <taxon>Viridiplantae</taxon>
        <taxon>Streptophyta</taxon>
        <taxon>Embryophyta</taxon>
        <taxon>Tracheophyta</taxon>
        <taxon>Spermatophyta</taxon>
        <taxon>Magnoliopsida</taxon>
        <taxon>eudicotyledons</taxon>
        <taxon>Gunneridae</taxon>
        <taxon>Pentapetalae</taxon>
        <taxon>asterids</taxon>
        <taxon>lamiids</taxon>
        <taxon>Lamiales</taxon>
        <taxon>Pedaliaceae</taxon>
        <taxon>Sesamum</taxon>
    </lineage>
</organism>
<reference evidence="1" key="1">
    <citation type="submission" date="2020-06" db="EMBL/GenBank/DDBJ databases">
        <authorList>
            <person name="Li T."/>
            <person name="Hu X."/>
            <person name="Zhang T."/>
            <person name="Song X."/>
            <person name="Zhang H."/>
            <person name="Dai N."/>
            <person name="Sheng W."/>
            <person name="Hou X."/>
            <person name="Wei L."/>
        </authorList>
    </citation>
    <scope>NUCLEOTIDE SEQUENCE</scope>
    <source>
        <strain evidence="1">G01</strain>
        <tissue evidence="1">Leaf</tissue>
    </source>
</reference>
<dbReference type="AlphaFoldDB" id="A0AAW2JWI8"/>
<gene>
    <name evidence="1" type="ORF">Sangu_3163600</name>
</gene>
<sequence>MWLNRTRYLWEGKGVEPAGLISNSVRSWKELLDWKNSLCHARDKATLILSWVPPPRGTIKINFDGTTSASRDLLALAFLPETWRAII</sequence>
<protein>
    <recommendedName>
        <fullName evidence="2">Reverse transcriptase</fullName>
    </recommendedName>
</protein>
<reference evidence="1" key="2">
    <citation type="journal article" date="2024" name="Plant">
        <title>Genomic evolution and insights into agronomic trait innovations of Sesamum species.</title>
        <authorList>
            <person name="Miao H."/>
            <person name="Wang L."/>
            <person name="Qu L."/>
            <person name="Liu H."/>
            <person name="Sun Y."/>
            <person name="Le M."/>
            <person name="Wang Q."/>
            <person name="Wei S."/>
            <person name="Zheng Y."/>
            <person name="Lin W."/>
            <person name="Duan Y."/>
            <person name="Cao H."/>
            <person name="Xiong S."/>
            <person name="Wang X."/>
            <person name="Wei L."/>
            <person name="Li C."/>
            <person name="Ma Q."/>
            <person name="Ju M."/>
            <person name="Zhao R."/>
            <person name="Li G."/>
            <person name="Mu C."/>
            <person name="Tian Q."/>
            <person name="Mei H."/>
            <person name="Zhang T."/>
            <person name="Gao T."/>
            <person name="Zhang H."/>
        </authorList>
    </citation>
    <scope>NUCLEOTIDE SEQUENCE</scope>
    <source>
        <strain evidence="1">G01</strain>
    </source>
</reference>
<evidence type="ECO:0008006" key="2">
    <source>
        <dbReference type="Google" id="ProtNLM"/>
    </source>
</evidence>
<dbReference type="EMBL" id="JACGWK010000498">
    <property type="protein sequence ID" value="KAL0298060.1"/>
    <property type="molecule type" value="Genomic_DNA"/>
</dbReference>